<sequence>METYLPNSIKKVSPSVPKTDETNIFKDYSVELTKKDDKWAFSDKDNYVEKWDYYLLSYTYTGQQETITKNVKHKKISQMADFFY</sequence>
<gene>
    <name evidence="1" type="ORF">SSSS39_01924</name>
</gene>
<accession>A0A564TLQ8</accession>
<evidence type="ECO:0000313" key="2">
    <source>
        <dbReference type="Proteomes" id="UP000380217"/>
    </source>
</evidence>
<dbReference type="EMBL" id="CABHNJ010000031">
    <property type="protein sequence ID" value="VUX08193.1"/>
    <property type="molecule type" value="Genomic_DNA"/>
</dbReference>
<dbReference type="Proteomes" id="UP000380217">
    <property type="component" value="Unassembled WGS sequence"/>
</dbReference>
<reference evidence="1 2" key="1">
    <citation type="submission" date="2019-07" db="EMBL/GenBank/DDBJ databases">
        <authorList>
            <person name="Hibberd C M."/>
            <person name="Gehrig L. J."/>
            <person name="Chang H.-W."/>
            <person name="Venkatesh S."/>
        </authorList>
    </citation>
    <scope>NUCLEOTIDE SEQUENCE [LARGE SCALE GENOMIC DNA]</scope>
    <source>
        <strain evidence="1">Streptococcus_salivarius_SS_Bg39</strain>
    </source>
</reference>
<dbReference type="RefSeq" id="WP_259273588.1">
    <property type="nucleotide sequence ID" value="NZ_CABHNJ010000031.1"/>
</dbReference>
<proteinExistence type="predicted"/>
<dbReference type="AlphaFoldDB" id="A0A564TLQ8"/>
<evidence type="ECO:0000313" key="1">
    <source>
        <dbReference type="EMBL" id="VUX08193.1"/>
    </source>
</evidence>
<organism evidence="1 2">
    <name type="scientific">Streptococcus vestibularis</name>
    <dbReference type="NCBI Taxonomy" id="1343"/>
    <lineage>
        <taxon>Bacteria</taxon>
        <taxon>Bacillati</taxon>
        <taxon>Bacillota</taxon>
        <taxon>Bacilli</taxon>
        <taxon>Lactobacillales</taxon>
        <taxon>Streptococcaceae</taxon>
        <taxon>Streptococcus</taxon>
    </lineage>
</organism>
<name>A0A564TLQ8_STRVE</name>
<protein>
    <submittedName>
        <fullName evidence="1">Uncharacterized protein</fullName>
    </submittedName>
</protein>